<dbReference type="Pfam" id="PF03466">
    <property type="entry name" value="LysR_substrate"/>
    <property type="match status" value="1"/>
</dbReference>
<sequence>MTPPFDLNLLRYLFIIDKYQTANAIINHLGISRSTLNRGLAQLRSHFDNELFILTNGRYHSTVLAKDLMNRVQPLLTGIEECLYKSNESPLGKIKGTLCVYAPTYLSEPVTVGLMAGLQEHGCQLGLKSHAWPNDSMPNLDSGDFTIGINRFPFDCPSNIIQRRLGSVIIGVYLRQDHPLAKFESIDVSQLETAQIALLDPGASGSSKKSSVIEGQGLKIESTITVPSMHAALSCAERFNYLVFAGNAYAEYRQYGLTWRPVTNAGEPIEYEYGFVYHRTWYQHPAMSSLESILRSSFQQVISPHEDIIAELN</sequence>
<organism evidence="6 7">
    <name type="scientific">Shewanella pealeana (strain ATCC 700345 / ANG-SQ1)</name>
    <dbReference type="NCBI Taxonomy" id="398579"/>
    <lineage>
        <taxon>Bacteria</taxon>
        <taxon>Pseudomonadati</taxon>
        <taxon>Pseudomonadota</taxon>
        <taxon>Gammaproteobacteria</taxon>
        <taxon>Alteromonadales</taxon>
        <taxon>Shewanellaceae</taxon>
        <taxon>Shewanella</taxon>
    </lineage>
</organism>
<gene>
    <name evidence="6" type="ordered locus">Spea_0258</name>
</gene>
<reference evidence="6 7" key="1">
    <citation type="submission" date="2007-10" db="EMBL/GenBank/DDBJ databases">
        <title>Complete sequence of Shewanella pealeana ATCC 700345.</title>
        <authorList>
            <consortium name="US DOE Joint Genome Institute"/>
            <person name="Copeland A."/>
            <person name="Lucas S."/>
            <person name="Lapidus A."/>
            <person name="Barry K."/>
            <person name="Glavina del Rio T."/>
            <person name="Dalin E."/>
            <person name="Tice H."/>
            <person name="Pitluck S."/>
            <person name="Chertkov O."/>
            <person name="Brettin T."/>
            <person name="Bruce D."/>
            <person name="Detter J.C."/>
            <person name="Han C."/>
            <person name="Schmutz J."/>
            <person name="Larimer F."/>
            <person name="Land M."/>
            <person name="Hauser L."/>
            <person name="Kyrpides N."/>
            <person name="Kim E."/>
            <person name="Zhao J.-S.Z."/>
            <person name="Manno D."/>
            <person name="Hawari J."/>
            <person name="Richardson P."/>
        </authorList>
    </citation>
    <scope>NUCLEOTIDE SEQUENCE [LARGE SCALE GENOMIC DNA]</scope>
    <source>
        <strain evidence="7">ATCC 700345 / ANG-SQ1</strain>
    </source>
</reference>
<name>A8GZ49_SHEPA</name>
<evidence type="ECO:0000256" key="4">
    <source>
        <dbReference type="ARBA" id="ARBA00023163"/>
    </source>
</evidence>
<dbReference type="AlphaFoldDB" id="A8GZ49"/>
<dbReference type="SUPFAM" id="SSF46785">
    <property type="entry name" value="Winged helix' DNA-binding domain"/>
    <property type="match status" value="1"/>
</dbReference>
<evidence type="ECO:0000259" key="5">
    <source>
        <dbReference type="Pfam" id="PF03466"/>
    </source>
</evidence>
<dbReference type="InterPro" id="IPR005119">
    <property type="entry name" value="LysR_subst-bd"/>
</dbReference>
<evidence type="ECO:0000313" key="6">
    <source>
        <dbReference type="EMBL" id="ABV85586.1"/>
    </source>
</evidence>
<dbReference type="STRING" id="398579.Spea_0258"/>
<evidence type="ECO:0000256" key="3">
    <source>
        <dbReference type="ARBA" id="ARBA00023125"/>
    </source>
</evidence>
<keyword evidence="2" id="KW-0805">Transcription regulation</keyword>
<dbReference type="GO" id="GO:0003677">
    <property type="term" value="F:DNA binding"/>
    <property type="evidence" value="ECO:0007669"/>
    <property type="project" value="UniProtKB-KW"/>
</dbReference>
<dbReference type="Gene3D" id="3.40.190.10">
    <property type="entry name" value="Periplasmic binding protein-like II"/>
    <property type="match status" value="2"/>
</dbReference>
<dbReference type="Gene3D" id="1.10.10.10">
    <property type="entry name" value="Winged helix-like DNA-binding domain superfamily/Winged helix DNA-binding domain"/>
    <property type="match status" value="1"/>
</dbReference>
<keyword evidence="7" id="KW-1185">Reference proteome</keyword>
<protein>
    <submittedName>
        <fullName evidence="6">Transcriptional regulator, LysR family</fullName>
    </submittedName>
</protein>
<accession>A8GZ49</accession>
<dbReference type="HOGENOM" id="CLU_921168_0_0_6"/>
<dbReference type="InterPro" id="IPR036388">
    <property type="entry name" value="WH-like_DNA-bd_sf"/>
</dbReference>
<dbReference type="GO" id="GO:0006355">
    <property type="term" value="P:regulation of DNA-templated transcription"/>
    <property type="evidence" value="ECO:0007669"/>
    <property type="project" value="TreeGrafter"/>
</dbReference>
<dbReference type="eggNOG" id="COG0583">
    <property type="taxonomic scope" value="Bacteria"/>
</dbReference>
<dbReference type="EMBL" id="CP000851">
    <property type="protein sequence ID" value="ABV85586.1"/>
    <property type="molecule type" value="Genomic_DNA"/>
</dbReference>
<dbReference type="PANTHER" id="PTHR30118:SF7">
    <property type="entry name" value="TRANSCRIPTIONAL REGULATOR LYSR FAMILY"/>
    <property type="match status" value="1"/>
</dbReference>
<dbReference type="OrthoDB" id="6251841at2"/>
<dbReference type="RefSeq" id="WP_012153527.1">
    <property type="nucleotide sequence ID" value="NC_009901.1"/>
</dbReference>
<dbReference type="SUPFAM" id="SSF53850">
    <property type="entry name" value="Periplasmic binding protein-like II"/>
    <property type="match status" value="1"/>
</dbReference>
<dbReference type="KEGG" id="spl:Spea_0258"/>
<evidence type="ECO:0000256" key="2">
    <source>
        <dbReference type="ARBA" id="ARBA00023015"/>
    </source>
</evidence>
<keyword evidence="3" id="KW-0238">DNA-binding</keyword>
<comment type="similarity">
    <text evidence="1">Belongs to the LysR transcriptional regulatory family.</text>
</comment>
<proteinExistence type="inferred from homology"/>
<evidence type="ECO:0000313" key="7">
    <source>
        <dbReference type="Proteomes" id="UP000002608"/>
    </source>
</evidence>
<feature type="domain" description="LysR substrate-binding" evidence="5">
    <location>
        <begin position="94"/>
        <end position="297"/>
    </location>
</feature>
<dbReference type="Proteomes" id="UP000002608">
    <property type="component" value="Chromosome"/>
</dbReference>
<keyword evidence="4" id="KW-0804">Transcription</keyword>
<dbReference type="PANTHER" id="PTHR30118">
    <property type="entry name" value="HTH-TYPE TRANSCRIPTIONAL REGULATOR LEUO-RELATED"/>
    <property type="match status" value="1"/>
</dbReference>
<dbReference type="InterPro" id="IPR036390">
    <property type="entry name" value="WH_DNA-bd_sf"/>
</dbReference>
<dbReference type="InterPro" id="IPR050389">
    <property type="entry name" value="LysR-type_TF"/>
</dbReference>
<evidence type="ECO:0000256" key="1">
    <source>
        <dbReference type="ARBA" id="ARBA00009437"/>
    </source>
</evidence>